<reference evidence="10" key="1">
    <citation type="journal article" date="2020" name="Nat. Commun.">
        <title>Genome sequence of the cluster root forming white lupin.</title>
        <authorList>
            <person name="Hufnagel B."/>
            <person name="Marques A."/>
            <person name="Soriano A."/>
            <person name="Marques L."/>
            <person name="Divol F."/>
            <person name="Doumas P."/>
            <person name="Sallet E."/>
            <person name="Mancinotti D."/>
            <person name="Carrere S."/>
            <person name="Marande W."/>
            <person name="Arribat S."/>
            <person name="Keller J."/>
            <person name="Huneau C."/>
            <person name="Blein T."/>
            <person name="Aime D."/>
            <person name="Laguerre M."/>
            <person name="Taylor J."/>
            <person name="Schubert V."/>
            <person name="Nelson M."/>
            <person name="Geu-Flores F."/>
            <person name="Crespi M."/>
            <person name="Gallardo-Guerrero K."/>
            <person name="Delaux P.-M."/>
            <person name="Salse J."/>
            <person name="Berges H."/>
            <person name="Guyot R."/>
            <person name="Gouzy J."/>
            <person name="Peret B."/>
        </authorList>
    </citation>
    <scope>NUCLEOTIDE SEQUENCE [LARGE SCALE GENOMIC DNA]</scope>
    <source>
        <strain evidence="10">cv. Amiga</strain>
    </source>
</reference>
<evidence type="ECO:0000256" key="3">
    <source>
        <dbReference type="ARBA" id="ARBA00023015"/>
    </source>
</evidence>
<comment type="caution">
    <text evidence="9">The sequence shown here is derived from an EMBL/GenBank/DDBJ whole genome shotgun (WGS) entry which is preliminary data.</text>
</comment>
<dbReference type="AlphaFoldDB" id="A0A6A4Q6E5"/>
<accession>A0A6A4Q6E5</accession>
<dbReference type="SMART" id="SM00338">
    <property type="entry name" value="BRLZ"/>
    <property type="match status" value="1"/>
</dbReference>
<dbReference type="InterPro" id="IPR004827">
    <property type="entry name" value="bZIP"/>
</dbReference>
<dbReference type="Proteomes" id="UP000447434">
    <property type="component" value="Chromosome 8"/>
</dbReference>
<organism evidence="9 10">
    <name type="scientific">Lupinus albus</name>
    <name type="common">White lupine</name>
    <name type="synonym">Lupinus termis</name>
    <dbReference type="NCBI Taxonomy" id="3870"/>
    <lineage>
        <taxon>Eukaryota</taxon>
        <taxon>Viridiplantae</taxon>
        <taxon>Streptophyta</taxon>
        <taxon>Embryophyta</taxon>
        <taxon>Tracheophyta</taxon>
        <taxon>Spermatophyta</taxon>
        <taxon>Magnoliopsida</taxon>
        <taxon>eudicotyledons</taxon>
        <taxon>Gunneridae</taxon>
        <taxon>Pentapetalae</taxon>
        <taxon>rosids</taxon>
        <taxon>fabids</taxon>
        <taxon>Fabales</taxon>
        <taxon>Fabaceae</taxon>
        <taxon>Papilionoideae</taxon>
        <taxon>50 kb inversion clade</taxon>
        <taxon>genistoids sensu lato</taxon>
        <taxon>core genistoids</taxon>
        <taxon>Genisteae</taxon>
        <taxon>Lupinus</taxon>
    </lineage>
</organism>
<gene>
    <name evidence="9" type="ORF">Lalb_Chr08g0243411</name>
</gene>
<keyword evidence="10" id="KW-1185">Reference proteome</keyword>
<evidence type="ECO:0000259" key="8">
    <source>
        <dbReference type="PROSITE" id="PS50217"/>
    </source>
</evidence>
<feature type="region of interest" description="Disordered" evidence="7">
    <location>
        <begin position="151"/>
        <end position="225"/>
    </location>
</feature>
<evidence type="ECO:0000256" key="5">
    <source>
        <dbReference type="ARBA" id="ARBA00023163"/>
    </source>
</evidence>
<dbReference type="Pfam" id="PF00170">
    <property type="entry name" value="bZIP_1"/>
    <property type="match status" value="1"/>
</dbReference>
<evidence type="ECO:0000256" key="1">
    <source>
        <dbReference type="ARBA" id="ARBA00004123"/>
    </source>
</evidence>
<dbReference type="InterPro" id="IPR046347">
    <property type="entry name" value="bZIP_sf"/>
</dbReference>
<evidence type="ECO:0000313" key="9">
    <source>
        <dbReference type="EMBL" id="KAE9609173.1"/>
    </source>
</evidence>
<evidence type="ECO:0000256" key="7">
    <source>
        <dbReference type="SAM" id="MobiDB-lite"/>
    </source>
</evidence>
<dbReference type="GO" id="GO:0003677">
    <property type="term" value="F:DNA binding"/>
    <property type="evidence" value="ECO:0007669"/>
    <property type="project" value="UniProtKB-KW"/>
</dbReference>
<proteinExistence type="inferred from homology"/>
<dbReference type="EMBL" id="WOCE01000008">
    <property type="protein sequence ID" value="KAE9609173.1"/>
    <property type="molecule type" value="Genomic_DNA"/>
</dbReference>
<sequence>MKKELVDLFLFILILLLTSFPFLSLTSLHIYIFLSGEMESAPQSLLPPPPIFPGFFKRLSELDIYDDHWYNELANDVDDVKPDYFRFTGNDEIIAGVSSHDLTPATAIQNNTDAVTAFSTCGDTIVSSQNVTPKHSTMSATIDYQASNCGTGNDLGTTVGSPVSANKPNSSENQTKGATSGSSEQSDEDDEFGPCEQSTNPLDAKRLRRKVSNRESARRSRRRKQAQLAELELQVEKLKLENATLYKQFTHASQQFRDADTNNRVLKSDVEALRAKVKLAEDMVTRSSFTLNNQFLQTQSQLSTPPQLNTTNLRPMAHVSPTITVHGNDASYGGVTVGGQNSTHGLGNLDITYNNVNNGVLSDAVSSVTMWQ</sequence>
<feature type="domain" description="BZIP" evidence="8">
    <location>
        <begin position="203"/>
        <end position="266"/>
    </location>
</feature>
<dbReference type="SUPFAM" id="SSF57959">
    <property type="entry name" value="Leucine zipper domain"/>
    <property type="match status" value="1"/>
</dbReference>
<evidence type="ECO:0000256" key="2">
    <source>
        <dbReference type="ARBA" id="ARBA00007163"/>
    </source>
</evidence>
<keyword evidence="4" id="KW-0238">DNA-binding</keyword>
<name>A0A6A4Q6E5_LUPAL</name>
<evidence type="ECO:0000256" key="6">
    <source>
        <dbReference type="ARBA" id="ARBA00023242"/>
    </source>
</evidence>
<protein>
    <submittedName>
        <fullName evidence="9">Putative transcription factor bZIP family</fullName>
    </submittedName>
</protein>
<keyword evidence="6" id="KW-0539">Nucleus</keyword>
<dbReference type="PANTHER" id="PTHR46408">
    <property type="entry name" value="BASIC LEUCINE ZIPPER 63"/>
    <property type="match status" value="1"/>
</dbReference>
<keyword evidence="5" id="KW-0804">Transcription</keyword>
<dbReference type="GO" id="GO:0003700">
    <property type="term" value="F:DNA-binding transcription factor activity"/>
    <property type="evidence" value="ECO:0007669"/>
    <property type="project" value="InterPro"/>
</dbReference>
<dbReference type="GO" id="GO:0046983">
    <property type="term" value="F:protein dimerization activity"/>
    <property type="evidence" value="ECO:0007669"/>
    <property type="project" value="UniProtKB-ARBA"/>
</dbReference>
<keyword evidence="3" id="KW-0805">Transcription regulation</keyword>
<dbReference type="PROSITE" id="PS00036">
    <property type="entry name" value="BZIP_BASIC"/>
    <property type="match status" value="1"/>
</dbReference>
<evidence type="ECO:0000256" key="4">
    <source>
        <dbReference type="ARBA" id="ARBA00023125"/>
    </source>
</evidence>
<comment type="subcellular location">
    <subcellularLocation>
        <location evidence="1">Nucleus</location>
    </subcellularLocation>
</comment>
<comment type="similarity">
    <text evidence="2">Belongs to the bZIP family.</text>
</comment>
<dbReference type="PROSITE" id="PS50217">
    <property type="entry name" value="BZIP"/>
    <property type="match status" value="1"/>
</dbReference>
<feature type="compositionally biased region" description="Polar residues" evidence="7">
    <location>
        <begin position="151"/>
        <end position="181"/>
    </location>
</feature>
<dbReference type="Gene3D" id="1.20.5.170">
    <property type="match status" value="1"/>
</dbReference>
<dbReference type="GO" id="GO:0005634">
    <property type="term" value="C:nucleus"/>
    <property type="evidence" value="ECO:0007669"/>
    <property type="project" value="UniProtKB-SubCell"/>
</dbReference>
<dbReference type="FunFam" id="1.20.5.170:FF:000020">
    <property type="entry name" value="BZIP transcription factor"/>
    <property type="match status" value="1"/>
</dbReference>
<evidence type="ECO:0000313" key="10">
    <source>
        <dbReference type="Proteomes" id="UP000447434"/>
    </source>
</evidence>
<dbReference type="PANTHER" id="PTHR46408:SF18">
    <property type="entry name" value="BZIP TRANSCRIPTION FACTOR"/>
    <property type="match status" value="1"/>
</dbReference>
<dbReference type="OrthoDB" id="1299653at2759"/>